<dbReference type="InterPro" id="IPR011330">
    <property type="entry name" value="Glyco_hydro/deAcase_b/a-brl"/>
</dbReference>
<sequence length="311" mass="36031">MLPNPAKKYQILLIIFIFSFLFASCSKKLNNTTEDSLKNNNTQVINKEINIAEENNKYGYVNDNMEPSINKESGSNNRTFTGSNLKYNTKGIPVLMYHSIDYEKGNELRVPKEKFRQQMSLLKEKGYTTLTLNELYGFFINGNPIPEKSVVITFDDGYVDNYYNAYPILKEFHFNAVVFVITNNIDKVKNYLTSDQIIELDNNGVEIESHTVNHEKLSTLGYDKQFETLKNSKEFLENLLNKSIDYIAYPYGDWNKNTLLAVRNANYKMAFSTSGTWSDKSDGIYTLDRVYVSADFDINEFEIRLTNRNYK</sequence>
<keyword evidence="5" id="KW-1185">Reference proteome</keyword>
<dbReference type="AlphaFoldDB" id="A0A2T0BAE3"/>
<dbReference type="PROSITE" id="PS51677">
    <property type="entry name" value="NODB"/>
    <property type="match status" value="1"/>
</dbReference>
<dbReference type="PANTHER" id="PTHR34216">
    <property type="match status" value="1"/>
</dbReference>
<gene>
    <name evidence="4" type="primary">pgaB_1</name>
    <name evidence="4" type="ORF">CLLI_00100</name>
</gene>
<feature type="domain" description="NodB homology" evidence="3">
    <location>
        <begin position="148"/>
        <end position="311"/>
    </location>
</feature>
<organism evidence="4 5">
    <name type="scientific">Clostridium liquoris</name>
    <dbReference type="NCBI Taxonomy" id="1289519"/>
    <lineage>
        <taxon>Bacteria</taxon>
        <taxon>Bacillati</taxon>
        <taxon>Bacillota</taxon>
        <taxon>Clostridia</taxon>
        <taxon>Eubacteriales</taxon>
        <taxon>Clostridiaceae</taxon>
        <taxon>Clostridium</taxon>
    </lineage>
</organism>
<evidence type="ECO:0000259" key="3">
    <source>
        <dbReference type="PROSITE" id="PS51677"/>
    </source>
</evidence>
<proteinExistence type="predicted"/>
<dbReference type="EMBL" id="PVXO01000002">
    <property type="protein sequence ID" value="PRR80825.1"/>
    <property type="molecule type" value="Genomic_DNA"/>
</dbReference>
<comment type="subcellular location">
    <subcellularLocation>
        <location evidence="1">Secreted</location>
    </subcellularLocation>
</comment>
<dbReference type="CDD" id="cd10918">
    <property type="entry name" value="CE4_NodB_like_5s_6s"/>
    <property type="match status" value="1"/>
</dbReference>
<dbReference type="Pfam" id="PF01522">
    <property type="entry name" value="Polysacc_deac_1"/>
    <property type="match status" value="1"/>
</dbReference>
<protein>
    <submittedName>
        <fullName evidence="4">Poly-beta-1,6-N-acetyl-D-glucosamine N-deacetylase</fullName>
        <ecNumber evidence="4">3.5.1.-</ecNumber>
    </submittedName>
</protein>
<dbReference type="GO" id="GO:0005975">
    <property type="term" value="P:carbohydrate metabolic process"/>
    <property type="evidence" value="ECO:0007669"/>
    <property type="project" value="InterPro"/>
</dbReference>
<dbReference type="Proteomes" id="UP000239706">
    <property type="component" value="Unassembled WGS sequence"/>
</dbReference>
<evidence type="ECO:0000256" key="2">
    <source>
        <dbReference type="ARBA" id="ARBA00022729"/>
    </source>
</evidence>
<dbReference type="RefSeq" id="WP_106062248.1">
    <property type="nucleotide sequence ID" value="NZ_PVXO01000002.1"/>
</dbReference>
<evidence type="ECO:0000313" key="4">
    <source>
        <dbReference type="EMBL" id="PRR80825.1"/>
    </source>
</evidence>
<name>A0A2T0BAE3_9CLOT</name>
<dbReference type="InterPro" id="IPR002509">
    <property type="entry name" value="NODB_dom"/>
</dbReference>
<dbReference type="PANTHER" id="PTHR34216:SF3">
    <property type="entry name" value="POLY-BETA-1,6-N-ACETYL-D-GLUCOSAMINE N-DEACETYLASE"/>
    <property type="match status" value="1"/>
</dbReference>
<dbReference type="OrthoDB" id="9778320at2"/>
<dbReference type="InterPro" id="IPR051398">
    <property type="entry name" value="Polysacch_Deacetylase"/>
</dbReference>
<dbReference type="GO" id="GO:0016810">
    <property type="term" value="F:hydrolase activity, acting on carbon-nitrogen (but not peptide) bonds"/>
    <property type="evidence" value="ECO:0007669"/>
    <property type="project" value="InterPro"/>
</dbReference>
<dbReference type="GO" id="GO:0005576">
    <property type="term" value="C:extracellular region"/>
    <property type="evidence" value="ECO:0007669"/>
    <property type="project" value="UniProtKB-SubCell"/>
</dbReference>
<keyword evidence="4" id="KW-0378">Hydrolase</keyword>
<keyword evidence="2" id="KW-0732">Signal</keyword>
<comment type="caution">
    <text evidence="4">The sequence shown here is derived from an EMBL/GenBank/DDBJ whole genome shotgun (WGS) entry which is preliminary data.</text>
</comment>
<evidence type="ECO:0000313" key="5">
    <source>
        <dbReference type="Proteomes" id="UP000239706"/>
    </source>
</evidence>
<dbReference type="EC" id="3.5.1.-" evidence="4"/>
<dbReference type="PROSITE" id="PS51257">
    <property type="entry name" value="PROKAR_LIPOPROTEIN"/>
    <property type="match status" value="1"/>
</dbReference>
<evidence type="ECO:0000256" key="1">
    <source>
        <dbReference type="ARBA" id="ARBA00004613"/>
    </source>
</evidence>
<reference evidence="4 5" key="1">
    <citation type="submission" date="2018-03" db="EMBL/GenBank/DDBJ databases">
        <title>Genome sequence of Clostridium liquoris DSM 100320.</title>
        <authorList>
            <person name="Poehlein A."/>
            <person name="Daniel R."/>
        </authorList>
    </citation>
    <scope>NUCLEOTIDE SEQUENCE [LARGE SCALE GENOMIC DNA]</scope>
    <source>
        <strain evidence="4 5">DSM 100320</strain>
    </source>
</reference>
<dbReference type="Gene3D" id="3.20.20.370">
    <property type="entry name" value="Glycoside hydrolase/deacetylase"/>
    <property type="match status" value="1"/>
</dbReference>
<dbReference type="SUPFAM" id="SSF88713">
    <property type="entry name" value="Glycoside hydrolase/deacetylase"/>
    <property type="match status" value="1"/>
</dbReference>
<accession>A0A2T0BAE3</accession>